<reference evidence="3" key="1">
    <citation type="journal article" date="2019" name="bioRxiv">
        <title>The Genome of the Zebra Mussel, Dreissena polymorpha: A Resource for Invasive Species Research.</title>
        <authorList>
            <person name="McCartney M.A."/>
            <person name="Auch B."/>
            <person name="Kono T."/>
            <person name="Mallez S."/>
            <person name="Zhang Y."/>
            <person name="Obille A."/>
            <person name="Becker A."/>
            <person name="Abrahante J.E."/>
            <person name="Garbe J."/>
            <person name="Badalamenti J.P."/>
            <person name="Herman A."/>
            <person name="Mangelson H."/>
            <person name="Liachko I."/>
            <person name="Sullivan S."/>
            <person name="Sone E.D."/>
            <person name="Koren S."/>
            <person name="Silverstein K.A.T."/>
            <person name="Beckman K.B."/>
            <person name="Gohl D.M."/>
        </authorList>
    </citation>
    <scope>NUCLEOTIDE SEQUENCE</scope>
    <source>
        <strain evidence="3">Duluth1</strain>
        <tissue evidence="3">Whole animal</tissue>
    </source>
</reference>
<proteinExistence type="inferred from homology"/>
<protein>
    <recommendedName>
        <fullName evidence="2">Phospholipid scramblase</fullName>
    </recommendedName>
</protein>
<reference evidence="3" key="2">
    <citation type="submission" date="2020-11" db="EMBL/GenBank/DDBJ databases">
        <authorList>
            <person name="McCartney M.A."/>
            <person name="Auch B."/>
            <person name="Kono T."/>
            <person name="Mallez S."/>
            <person name="Becker A."/>
            <person name="Gohl D.M."/>
            <person name="Silverstein K.A.T."/>
            <person name="Koren S."/>
            <person name="Bechman K.B."/>
            <person name="Herman A."/>
            <person name="Abrahante J.E."/>
            <person name="Garbe J."/>
        </authorList>
    </citation>
    <scope>NUCLEOTIDE SEQUENCE</scope>
    <source>
        <strain evidence="3">Duluth1</strain>
        <tissue evidence="3">Whole animal</tissue>
    </source>
</reference>
<accession>A0A9D4JML8</accession>
<comment type="caution">
    <text evidence="3">The sequence shown here is derived from an EMBL/GenBank/DDBJ whole genome shotgun (WGS) entry which is preliminary data.</text>
</comment>
<evidence type="ECO:0000256" key="1">
    <source>
        <dbReference type="ARBA" id="ARBA00005350"/>
    </source>
</evidence>
<organism evidence="3 4">
    <name type="scientific">Dreissena polymorpha</name>
    <name type="common">Zebra mussel</name>
    <name type="synonym">Mytilus polymorpha</name>
    <dbReference type="NCBI Taxonomy" id="45954"/>
    <lineage>
        <taxon>Eukaryota</taxon>
        <taxon>Metazoa</taxon>
        <taxon>Spiralia</taxon>
        <taxon>Lophotrochozoa</taxon>
        <taxon>Mollusca</taxon>
        <taxon>Bivalvia</taxon>
        <taxon>Autobranchia</taxon>
        <taxon>Heteroconchia</taxon>
        <taxon>Euheterodonta</taxon>
        <taxon>Imparidentia</taxon>
        <taxon>Neoheterodontei</taxon>
        <taxon>Myida</taxon>
        <taxon>Dreissenoidea</taxon>
        <taxon>Dreissenidae</taxon>
        <taxon>Dreissena</taxon>
    </lineage>
</organism>
<dbReference type="EMBL" id="JAIWYP010000006">
    <property type="protein sequence ID" value="KAH3813007.1"/>
    <property type="molecule type" value="Genomic_DNA"/>
</dbReference>
<dbReference type="Proteomes" id="UP000828390">
    <property type="component" value="Unassembled WGS sequence"/>
</dbReference>
<evidence type="ECO:0000313" key="3">
    <source>
        <dbReference type="EMBL" id="KAH3813007.1"/>
    </source>
</evidence>
<dbReference type="Pfam" id="PF03803">
    <property type="entry name" value="Scramblase"/>
    <property type="match status" value="1"/>
</dbReference>
<evidence type="ECO:0000313" key="4">
    <source>
        <dbReference type="Proteomes" id="UP000828390"/>
    </source>
</evidence>
<sequence length="87" mass="9774">MCCTLETLYLTCCDNSHPESGCLCRWACGPARQFSLDVFSTEDDLVLNFHRTACRCDCCCCLDCFLCLQKLYVVDCLGRTLGAVKQK</sequence>
<dbReference type="InterPro" id="IPR005552">
    <property type="entry name" value="Scramblase"/>
</dbReference>
<comment type="similarity">
    <text evidence="1 2">Belongs to the phospholipid scramblase family.</text>
</comment>
<comment type="cofactor">
    <cofactor evidence="2">
        <name>Ca(2+)</name>
        <dbReference type="ChEBI" id="CHEBI:29108"/>
    </cofactor>
</comment>
<gene>
    <name evidence="3" type="ORF">DPMN_141453</name>
</gene>
<evidence type="ECO:0000256" key="2">
    <source>
        <dbReference type="RuleBase" id="RU363116"/>
    </source>
</evidence>
<keyword evidence="2" id="KW-0106">Calcium</keyword>
<dbReference type="AlphaFoldDB" id="A0A9D4JML8"/>
<keyword evidence="2" id="KW-0564">Palmitate</keyword>
<name>A0A9D4JML8_DREPO</name>
<keyword evidence="2" id="KW-0449">Lipoprotein</keyword>
<dbReference type="GO" id="GO:0017128">
    <property type="term" value="F:phospholipid scramblase activity"/>
    <property type="evidence" value="ECO:0007669"/>
    <property type="project" value="InterPro"/>
</dbReference>
<comment type="function">
    <text evidence="2">May mediate accelerated ATP-independent bidirectional transbilayer migration of phospholipids upon binding calcium ions that results in a loss of phospholipid asymmetry in the plasma membrane.</text>
</comment>
<keyword evidence="4" id="KW-1185">Reference proteome</keyword>